<dbReference type="EMBL" id="JBFAUK010000004">
    <property type="protein sequence ID" value="MEV5506332.1"/>
    <property type="molecule type" value="Genomic_DNA"/>
</dbReference>
<dbReference type="Proteomes" id="UP001552594">
    <property type="component" value="Unassembled WGS sequence"/>
</dbReference>
<organism evidence="3 4">
    <name type="scientific">Streptomyces orinoci</name>
    <name type="common">Streptoverticillium orinoci</name>
    <dbReference type="NCBI Taxonomy" id="67339"/>
    <lineage>
        <taxon>Bacteria</taxon>
        <taxon>Bacillati</taxon>
        <taxon>Actinomycetota</taxon>
        <taxon>Actinomycetes</taxon>
        <taxon>Kitasatosporales</taxon>
        <taxon>Streptomycetaceae</taxon>
        <taxon>Streptomyces</taxon>
    </lineage>
</organism>
<evidence type="ECO:0000313" key="4">
    <source>
        <dbReference type="Proteomes" id="UP001552594"/>
    </source>
</evidence>
<keyword evidence="2" id="KW-0732">Signal</keyword>
<evidence type="ECO:0000256" key="2">
    <source>
        <dbReference type="SAM" id="SignalP"/>
    </source>
</evidence>
<feature type="compositionally biased region" description="Polar residues" evidence="1">
    <location>
        <begin position="45"/>
        <end position="56"/>
    </location>
</feature>
<proteinExistence type="predicted"/>
<gene>
    <name evidence="3" type="ORF">AB0L16_07620</name>
</gene>
<accession>A0ABV3JTZ3</accession>
<dbReference type="RefSeq" id="WP_109282766.1">
    <property type="nucleotide sequence ID" value="NZ_JBFAUK010000004.1"/>
</dbReference>
<feature type="region of interest" description="Disordered" evidence="1">
    <location>
        <begin position="24"/>
        <end position="56"/>
    </location>
</feature>
<feature type="signal peptide" evidence="2">
    <location>
        <begin position="1"/>
        <end position="26"/>
    </location>
</feature>
<feature type="compositionally biased region" description="Low complexity" evidence="1">
    <location>
        <begin position="24"/>
        <end position="33"/>
    </location>
</feature>
<comment type="caution">
    <text evidence="3">The sequence shown here is derived from an EMBL/GenBank/DDBJ whole genome shotgun (WGS) entry which is preliminary data.</text>
</comment>
<protein>
    <recommendedName>
        <fullName evidence="5">Secreted protein</fullName>
    </recommendedName>
</protein>
<evidence type="ECO:0008006" key="5">
    <source>
        <dbReference type="Google" id="ProtNLM"/>
    </source>
</evidence>
<feature type="chain" id="PRO_5046436426" description="Secreted protein" evidence="2">
    <location>
        <begin position="27"/>
        <end position="119"/>
    </location>
</feature>
<evidence type="ECO:0000313" key="3">
    <source>
        <dbReference type="EMBL" id="MEV5506332.1"/>
    </source>
</evidence>
<evidence type="ECO:0000256" key="1">
    <source>
        <dbReference type="SAM" id="MobiDB-lite"/>
    </source>
</evidence>
<keyword evidence="4" id="KW-1185">Reference proteome</keyword>
<sequence length="119" mass="12057">MPKINRAALAALTLAALAAGIAPATAESPATAETPEHAVIVKHTAGSSRAGETSASATVYCPDKTHLTGGGFEGSHGKEFTPLYSRPTEDGKGWTAAIGYHGSGRETVSVTAFAVCESE</sequence>
<reference evidence="3 4" key="1">
    <citation type="submission" date="2024-06" db="EMBL/GenBank/DDBJ databases">
        <title>The Natural Products Discovery Center: Release of the First 8490 Sequenced Strains for Exploring Actinobacteria Biosynthetic Diversity.</title>
        <authorList>
            <person name="Kalkreuter E."/>
            <person name="Kautsar S.A."/>
            <person name="Yang D."/>
            <person name="Bader C.D."/>
            <person name="Teijaro C.N."/>
            <person name="Fluegel L."/>
            <person name="Davis C.M."/>
            <person name="Simpson J.R."/>
            <person name="Lauterbach L."/>
            <person name="Steele A.D."/>
            <person name="Gui C."/>
            <person name="Meng S."/>
            <person name="Li G."/>
            <person name="Viehrig K."/>
            <person name="Ye F."/>
            <person name="Su P."/>
            <person name="Kiefer A.F."/>
            <person name="Nichols A."/>
            <person name="Cepeda A.J."/>
            <person name="Yan W."/>
            <person name="Fan B."/>
            <person name="Jiang Y."/>
            <person name="Adhikari A."/>
            <person name="Zheng C.-J."/>
            <person name="Schuster L."/>
            <person name="Cowan T.M."/>
            <person name="Smanski M.J."/>
            <person name="Chevrette M.G."/>
            <person name="De Carvalho L.P.S."/>
            <person name="Shen B."/>
        </authorList>
    </citation>
    <scope>NUCLEOTIDE SEQUENCE [LARGE SCALE GENOMIC DNA]</scope>
    <source>
        <strain evidence="3 4">NPDC052347</strain>
    </source>
</reference>
<name>A0ABV3JTZ3_STRON</name>